<gene>
    <name evidence="5" type="ORF">ACFVKH_20320</name>
</gene>
<accession>A0ABW6IK66</accession>
<dbReference type="Pfam" id="PF00550">
    <property type="entry name" value="PP-binding"/>
    <property type="match status" value="1"/>
</dbReference>
<dbReference type="InterPro" id="IPR045851">
    <property type="entry name" value="AMP-bd_C_sf"/>
</dbReference>
<feature type="region of interest" description="Disordered" evidence="3">
    <location>
        <begin position="59"/>
        <end position="79"/>
    </location>
</feature>
<dbReference type="InterPro" id="IPR009081">
    <property type="entry name" value="PP-bd_ACP"/>
</dbReference>
<sequence length="194" mass="21896">QTVVTLQSTSQGDRLVAYGVYEAAALSPSALRDFLARSLPDYMIPAVFVRLDTLPLTPNGKVDRRALPPPPENHPDLQPDYVRPQTELEQAIAKIWQAVLQLETVGIHDNFFELGGHSLLLIQVNTQLRQQLQVDLSVLDLFRYPTIEAIATHLSQRQTMPCHQPAVAASLNHQLAQRQQGKQRISQRRQKRLK</sequence>
<dbReference type="InterPro" id="IPR036736">
    <property type="entry name" value="ACP-like_sf"/>
</dbReference>
<evidence type="ECO:0000256" key="1">
    <source>
        <dbReference type="ARBA" id="ARBA00022450"/>
    </source>
</evidence>
<reference evidence="5 6" key="1">
    <citation type="submission" date="2024-10" db="EMBL/GenBank/DDBJ databases">
        <authorList>
            <person name="Ratan Roy A."/>
            <person name="Morales Sandoval P.H."/>
            <person name="De Los Santos Villalobos S."/>
            <person name="Chakraborty S."/>
            <person name="Mukherjee J."/>
        </authorList>
    </citation>
    <scope>NUCLEOTIDE SEQUENCE [LARGE SCALE GENOMIC DNA]</scope>
    <source>
        <strain evidence="5 6">S1</strain>
    </source>
</reference>
<dbReference type="EMBL" id="JBHZOL010000120">
    <property type="protein sequence ID" value="MFE4108628.1"/>
    <property type="molecule type" value="Genomic_DNA"/>
</dbReference>
<evidence type="ECO:0000256" key="3">
    <source>
        <dbReference type="SAM" id="MobiDB-lite"/>
    </source>
</evidence>
<evidence type="ECO:0000313" key="5">
    <source>
        <dbReference type="EMBL" id="MFE4108628.1"/>
    </source>
</evidence>
<evidence type="ECO:0000259" key="4">
    <source>
        <dbReference type="PROSITE" id="PS50075"/>
    </source>
</evidence>
<evidence type="ECO:0000313" key="6">
    <source>
        <dbReference type="Proteomes" id="UP001600165"/>
    </source>
</evidence>
<dbReference type="Gene3D" id="1.10.1200.10">
    <property type="entry name" value="ACP-like"/>
    <property type="match status" value="1"/>
</dbReference>
<feature type="non-terminal residue" evidence="5">
    <location>
        <position position="1"/>
    </location>
</feature>
<name>A0ABW6IK66_9CYAN</name>
<feature type="domain" description="Carrier" evidence="4">
    <location>
        <begin position="83"/>
        <end position="158"/>
    </location>
</feature>
<proteinExistence type="predicted"/>
<evidence type="ECO:0000256" key="2">
    <source>
        <dbReference type="ARBA" id="ARBA00022553"/>
    </source>
</evidence>
<comment type="caution">
    <text evidence="5">The sequence shown here is derived from an EMBL/GenBank/DDBJ whole genome shotgun (WGS) entry which is preliminary data.</text>
</comment>
<dbReference type="PROSITE" id="PS50075">
    <property type="entry name" value="CARRIER"/>
    <property type="match status" value="1"/>
</dbReference>
<protein>
    <submittedName>
        <fullName evidence="5">Phosphopantetheine-binding protein</fullName>
    </submittedName>
</protein>
<keyword evidence="6" id="KW-1185">Reference proteome</keyword>
<dbReference type="RefSeq" id="WP_377968253.1">
    <property type="nucleotide sequence ID" value="NZ_JBHZOL010000120.1"/>
</dbReference>
<keyword evidence="2" id="KW-0597">Phosphoprotein</keyword>
<keyword evidence="1" id="KW-0596">Phosphopantetheine</keyword>
<dbReference type="SMART" id="SM00823">
    <property type="entry name" value="PKS_PP"/>
    <property type="match status" value="1"/>
</dbReference>
<dbReference type="InterPro" id="IPR020806">
    <property type="entry name" value="PKS_PP-bd"/>
</dbReference>
<dbReference type="SUPFAM" id="SSF56801">
    <property type="entry name" value="Acetyl-CoA synthetase-like"/>
    <property type="match status" value="1"/>
</dbReference>
<organism evidence="5 6">
    <name type="scientific">Almyronema epifaneia S1</name>
    <dbReference type="NCBI Taxonomy" id="2991925"/>
    <lineage>
        <taxon>Bacteria</taxon>
        <taxon>Bacillati</taxon>
        <taxon>Cyanobacteriota</taxon>
        <taxon>Cyanophyceae</taxon>
        <taxon>Nodosilineales</taxon>
        <taxon>Nodosilineaceae</taxon>
        <taxon>Almyronema</taxon>
        <taxon>Almyronema epifaneia</taxon>
    </lineage>
</organism>
<dbReference type="PANTHER" id="PTHR45527">
    <property type="entry name" value="NONRIBOSOMAL PEPTIDE SYNTHETASE"/>
    <property type="match status" value="1"/>
</dbReference>
<dbReference type="Gene3D" id="3.30.300.30">
    <property type="match status" value="1"/>
</dbReference>
<dbReference type="SUPFAM" id="SSF47336">
    <property type="entry name" value="ACP-like"/>
    <property type="match status" value="1"/>
</dbReference>
<dbReference type="PANTHER" id="PTHR45527:SF1">
    <property type="entry name" value="FATTY ACID SYNTHASE"/>
    <property type="match status" value="1"/>
</dbReference>
<dbReference type="Proteomes" id="UP001600165">
    <property type="component" value="Unassembled WGS sequence"/>
</dbReference>